<gene>
    <name evidence="2" type="ORF">VLY81_11900</name>
</gene>
<protein>
    <submittedName>
        <fullName evidence="2">Uncharacterized protein</fullName>
    </submittedName>
</protein>
<evidence type="ECO:0000313" key="3">
    <source>
        <dbReference type="Proteomes" id="UP001333102"/>
    </source>
</evidence>
<keyword evidence="1" id="KW-0175">Coiled coil</keyword>
<organism evidence="2 3">
    <name type="scientific">Geochorda subterranea</name>
    <dbReference type="NCBI Taxonomy" id="3109564"/>
    <lineage>
        <taxon>Bacteria</taxon>
        <taxon>Bacillati</taxon>
        <taxon>Bacillota</taxon>
        <taxon>Limnochordia</taxon>
        <taxon>Limnochordales</taxon>
        <taxon>Geochordaceae</taxon>
        <taxon>Geochorda</taxon>
    </lineage>
</organism>
<keyword evidence="3" id="KW-1185">Reference proteome</keyword>
<dbReference type="Proteomes" id="UP001333102">
    <property type="component" value="Chromosome"/>
</dbReference>
<dbReference type="EMBL" id="CP141614">
    <property type="protein sequence ID" value="WRP14117.1"/>
    <property type="molecule type" value="Genomic_DNA"/>
</dbReference>
<reference evidence="3" key="1">
    <citation type="submission" date="2023-12" db="EMBL/GenBank/DDBJ databases">
        <title>Novel isolates from deep terrestrial aquifers shed light on the physiology and ecology of the class Limnochordia.</title>
        <authorList>
            <person name="Karnachuk O.V."/>
            <person name="Lukina A.P."/>
            <person name="Avakyan M.R."/>
            <person name="Kadnikov V."/>
            <person name="Begmatov S."/>
            <person name="Beletsky A.V."/>
            <person name="Mardanov A.V."/>
            <person name="Ravin N.V."/>
        </authorList>
    </citation>
    <scope>NUCLEOTIDE SEQUENCE [LARGE SCALE GENOMIC DNA]</scope>
    <source>
        <strain evidence="3">LN</strain>
    </source>
</reference>
<evidence type="ECO:0000256" key="1">
    <source>
        <dbReference type="SAM" id="Coils"/>
    </source>
</evidence>
<sequence length="192" mass="21785">MQVDRQAKLEALRRIAMVLRPDGPLLVLFGFLAGAVDRLEFVKDLEGAGIGVQLSLDSRVWPRVPFRGHVDGQAILHPIAFVDLVAGRDDEVYVRVDFPWGHEPDWYQKVAADGVKSRRQRLEEAVASLRQRIDFALDVYRTARPLLESSTEEERRRLQFVLQTARQEIQSLSRQLSELEAQLGSQGETQAP</sequence>
<proteinExistence type="predicted"/>
<name>A0ABZ1BMV7_9FIRM</name>
<accession>A0ABZ1BMV7</accession>
<dbReference type="RefSeq" id="WP_324668412.1">
    <property type="nucleotide sequence ID" value="NZ_CP141614.1"/>
</dbReference>
<evidence type="ECO:0000313" key="2">
    <source>
        <dbReference type="EMBL" id="WRP14117.1"/>
    </source>
</evidence>
<feature type="coiled-coil region" evidence="1">
    <location>
        <begin position="112"/>
        <end position="189"/>
    </location>
</feature>